<proteinExistence type="predicted"/>
<evidence type="ECO:0000256" key="2">
    <source>
        <dbReference type="ARBA" id="ARBA00012438"/>
    </source>
</evidence>
<evidence type="ECO:0000256" key="7">
    <source>
        <dbReference type="ARBA" id="ARBA00022840"/>
    </source>
</evidence>
<dbReference type="PANTHER" id="PTHR24421">
    <property type="entry name" value="NITRATE/NITRITE SENSOR PROTEIN NARX-RELATED"/>
    <property type="match status" value="1"/>
</dbReference>
<dbReference type="RefSeq" id="WP_231329156.1">
    <property type="nucleotide sequence ID" value="NZ_CP059572.1"/>
</dbReference>
<dbReference type="SMART" id="SM00387">
    <property type="entry name" value="HATPase_c"/>
    <property type="match status" value="1"/>
</dbReference>
<dbReference type="CDD" id="cd16917">
    <property type="entry name" value="HATPase_UhpB-NarQ-NarX-like"/>
    <property type="match status" value="1"/>
</dbReference>
<dbReference type="Gene3D" id="1.20.5.1930">
    <property type="match status" value="1"/>
</dbReference>
<dbReference type="InterPro" id="IPR003594">
    <property type="entry name" value="HATPase_dom"/>
</dbReference>
<comment type="catalytic activity">
    <reaction evidence="1">
        <text>ATP + protein L-histidine = ADP + protein N-phospho-L-histidine.</text>
        <dbReference type="EC" id="2.7.13.3"/>
    </reaction>
</comment>
<protein>
    <recommendedName>
        <fullName evidence="2">histidine kinase</fullName>
        <ecNumber evidence="2">2.7.13.3</ecNumber>
    </recommendedName>
</protein>
<organism evidence="11 12">
    <name type="scientific">Actinomadura graeca</name>
    <dbReference type="NCBI Taxonomy" id="2750812"/>
    <lineage>
        <taxon>Bacteria</taxon>
        <taxon>Bacillati</taxon>
        <taxon>Actinomycetota</taxon>
        <taxon>Actinomycetes</taxon>
        <taxon>Streptosporangiales</taxon>
        <taxon>Thermomonosporaceae</taxon>
        <taxon>Actinomadura</taxon>
    </lineage>
</organism>
<dbReference type="InterPro" id="IPR055558">
    <property type="entry name" value="DUF7134"/>
</dbReference>
<dbReference type="InterPro" id="IPR011712">
    <property type="entry name" value="Sig_transdc_His_kin_sub3_dim/P"/>
</dbReference>
<reference evidence="11" key="1">
    <citation type="submission" date="2020-07" db="EMBL/GenBank/DDBJ databases">
        <authorList>
            <person name="Tarantini F.S."/>
            <person name="Hong K.W."/>
            <person name="Chan K.G."/>
        </authorList>
    </citation>
    <scope>NUCLEOTIDE SEQUENCE</scope>
    <source>
        <strain evidence="11">32-07</strain>
    </source>
</reference>
<dbReference type="EMBL" id="CP059572">
    <property type="protein sequence ID" value="QXJ23465.1"/>
    <property type="molecule type" value="Genomic_DNA"/>
</dbReference>
<keyword evidence="7" id="KW-0067">ATP-binding</keyword>
<keyword evidence="9" id="KW-0472">Membrane</keyword>
<feature type="transmembrane region" description="Helical" evidence="9">
    <location>
        <begin position="111"/>
        <end position="128"/>
    </location>
</feature>
<dbReference type="EC" id="2.7.13.3" evidence="2"/>
<keyword evidence="6 11" id="KW-0418">Kinase</keyword>
<keyword evidence="12" id="KW-1185">Reference proteome</keyword>
<dbReference type="SUPFAM" id="SSF55874">
    <property type="entry name" value="ATPase domain of HSP90 chaperone/DNA topoisomerase II/histidine kinase"/>
    <property type="match status" value="1"/>
</dbReference>
<keyword evidence="9" id="KW-0812">Transmembrane</keyword>
<keyword evidence="9" id="KW-1133">Transmembrane helix</keyword>
<evidence type="ECO:0000259" key="10">
    <source>
        <dbReference type="SMART" id="SM00387"/>
    </source>
</evidence>
<dbReference type="Gene3D" id="3.30.565.10">
    <property type="entry name" value="Histidine kinase-like ATPase, C-terminal domain"/>
    <property type="match status" value="1"/>
</dbReference>
<dbReference type="PANTHER" id="PTHR24421:SF10">
    <property type="entry name" value="NITRATE_NITRITE SENSOR PROTEIN NARQ"/>
    <property type="match status" value="1"/>
</dbReference>
<feature type="transmembrane region" description="Helical" evidence="9">
    <location>
        <begin position="46"/>
        <end position="67"/>
    </location>
</feature>
<dbReference type="GO" id="GO:0016301">
    <property type="term" value="F:kinase activity"/>
    <property type="evidence" value="ECO:0007669"/>
    <property type="project" value="UniProtKB-KW"/>
</dbReference>
<feature type="domain" description="Histidine kinase/HSP90-like ATPase" evidence="10">
    <location>
        <begin position="298"/>
        <end position="390"/>
    </location>
</feature>
<evidence type="ECO:0000256" key="4">
    <source>
        <dbReference type="ARBA" id="ARBA00022679"/>
    </source>
</evidence>
<evidence type="ECO:0000313" key="11">
    <source>
        <dbReference type="EMBL" id="QXJ23465.1"/>
    </source>
</evidence>
<evidence type="ECO:0000256" key="9">
    <source>
        <dbReference type="SAM" id="Phobius"/>
    </source>
</evidence>
<feature type="transmembrane region" description="Helical" evidence="9">
    <location>
        <begin position="148"/>
        <end position="165"/>
    </location>
</feature>
<keyword evidence="3" id="KW-0597">Phosphoprotein</keyword>
<dbReference type="Pfam" id="PF02518">
    <property type="entry name" value="HATPase_c"/>
    <property type="match status" value="1"/>
</dbReference>
<gene>
    <name evidence="11" type="ORF">AGRA3207_004617</name>
</gene>
<evidence type="ECO:0000256" key="8">
    <source>
        <dbReference type="ARBA" id="ARBA00023012"/>
    </source>
</evidence>
<keyword evidence="8" id="KW-0902">Two-component regulatory system</keyword>
<dbReference type="InterPro" id="IPR050482">
    <property type="entry name" value="Sensor_HK_TwoCompSys"/>
</dbReference>
<sequence>MKEPPTRWPDRFHRALAAKPKTTDASLATGLTLLSLAIWLTASPGVGLGVAAALTGLSLAQGVLLLWRRSHPWPVLGALAATYLACESLDSASEGALTLAFATYAVARHSPAPASLAAIGVLGATLLLPDPLRQSAGSAAPGSSLADMAVVSTLGAGIWLLGVTLRRLQSDATRLRAEREARARDAVAAERNRIAGDLHDLVAHHVSAIAMQARVTTTMLPTDTERAADGVARIASTADTALNEMRGILRLLADDRSPSGPDREPTLASLDALADSARALGCQVFVRVDGPVGQTRPAVQRAAYRIVQEALTNVLKHAGATDVRIALQRDADMLTVTVDNGPPGLGHTPVPGSGLGLVGLRQRVAQHDGTLSAGPHERGWRVSAVLRSREPT</sequence>
<keyword evidence="4" id="KW-0808">Transferase</keyword>
<dbReference type="Proteomes" id="UP001049518">
    <property type="component" value="Chromosome"/>
</dbReference>
<evidence type="ECO:0000256" key="1">
    <source>
        <dbReference type="ARBA" id="ARBA00000085"/>
    </source>
</evidence>
<dbReference type="Pfam" id="PF07730">
    <property type="entry name" value="HisKA_3"/>
    <property type="match status" value="1"/>
</dbReference>
<dbReference type="InterPro" id="IPR036890">
    <property type="entry name" value="HATPase_C_sf"/>
</dbReference>
<evidence type="ECO:0000256" key="3">
    <source>
        <dbReference type="ARBA" id="ARBA00022553"/>
    </source>
</evidence>
<evidence type="ECO:0000313" key="12">
    <source>
        <dbReference type="Proteomes" id="UP001049518"/>
    </source>
</evidence>
<accession>A0ABX8QXH9</accession>
<dbReference type="Pfam" id="PF23539">
    <property type="entry name" value="DUF7134"/>
    <property type="match status" value="1"/>
</dbReference>
<evidence type="ECO:0000256" key="5">
    <source>
        <dbReference type="ARBA" id="ARBA00022741"/>
    </source>
</evidence>
<keyword evidence="5" id="KW-0547">Nucleotide-binding</keyword>
<evidence type="ECO:0000256" key="6">
    <source>
        <dbReference type="ARBA" id="ARBA00022777"/>
    </source>
</evidence>
<name>A0ABX8QXH9_9ACTN</name>